<protein>
    <submittedName>
        <fullName evidence="4">N-acetyltransferase</fullName>
    </submittedName>
</protein>
<dbReference type="CDD" id="cd04301">
    <property type="entry name" value="NAT_SF"/>
    <property type="match status" value="1"/>
</dbReference>
<evidence type="ECO:0000259" key="3">
    <source>
        <dbReference type="PROSITE" id="PS51186"/>
    </source>
</evidence>
<evidence type="ECO:0000256" key="2">
    <source>
        <dbReference type="ARBA" id="ARBA00023315"/>
    </source>
</evidence>
<feature type="domain" description="N-acetyltransferase" evidence="3">
    <location>
        <begin position="4"/>
        <end position="164"/>
    </location>
</feature>
<dbReference type="EMBL" id="BONX01000027">
    <property type="protein sequence ID" value="GIG97578.1"/>
    <property type="molecule type" value="Genomic_DNA"/>
</dbReference>
<dbReference type="InterPro" id="IPR016181">
    <property type="entry name" value="Acyl_CoA_acyltransferase"/>
</dbReference>
<dbReference type="RefSeq" id="WP_203859076.1">
    <property type="nucleotide sequence ID" value="NZ_BAAAZQ010000013.1"/>
</dbReference>
<proteinExistence type="predicted"/>
<keyword evidence="1" id="KW-0808">Transferase</keyword>
<comment type="caution">
    <text evidence="4">The sequence shown here is derived from an EMBL/GenBank/DDBJ whole genome shotgun (WGS) entry which is preliminary data.</text>
</comment>
<evidence type="ECO:0000256" key="1">
    <source>
        <dbReference type="ARBA" id="ARBA00022679"/>
    </source>
</evidence>
<dbReference type="InterPro" id="IPR000182">
    <property type="entry name" value="GNAT_dom"/>
</dbReference>
<dbReference type="InterPro" id="IPR050832">
    <property type="entry name" value="Bact_Acetyltransf"/>
</dbReference>
<reference evidence="4 5" key="1">
    <citation type="submission" date="2021-01" db="EMBL/GenBank/DDBJ databases">
        <title>Whole genome shotgun sequence of Plantactinospora mayteni NBRC 109088.</title>
        <authorList>
            <person name="Komaki H."/>
            <person name="Tamura T."/>
        </authorList>
    </citation>
    <scope>NUCLEOTIDE SEQUENCE [LARGE SCALE GENOMIC DNA]</scope>
    <source>
        <strain evidence="4 5">NBRC 109088</strain>
    </source>
</reference>
<name>A0ABQ4ESG4_9ACTN</name>
<sequence length="178" mass="18546">MTDLLIRLAEPADFDAVARLTVAAYREDGQLDGEHGYEEALADVPARAGAGELLVAADEVTGELLGAVLFVLPGSAYAELSAPGEAEFRMLAVDPGAQGRGAGKALVRACLDRARSLGCSGVVICTRSFSTPAHRLYAGFGFVRIPDRDWSPAPGVDLLALRLDLTPAPPALAESSRG</sequence>
<keyword evidence="2" id="KW-0012">Acyltransferase</keyword>
<organism evidence="4 5">
    <name type="scientific">Plantactinospora mayteni</name>
    <dbReference type="NCBI Taxonomy" id="566021"/>
    <lineage>
        <taxon>Bacteria</taxon>
        <taxon>Bacillati</taxon>
        <taxon>Actinomycetota</taxon>
        <taxon>Actinomycetes</taxon>
        <taxon>Micromonosporales</taxon>
        <taxon>Micromonosporaceae</taxon>
        <taxon>Plantactinospora</taxon>
    </lineage>
</organism>
<dbReference type="Gene3D" id="3.40.630.30">
    <property type="match status" value="1"/>
</dbReference>
<keyword evidence="5" id="KW-1185">Reference proteome</keyword>
<dbReference type="Pfam" id="PF00583">
    <property type="entry name" value="Acetyltransf_1"/>
    <property type="match status" value="1"/>
</dbReference>
<evidence type="ECO:0000313" key="5">
    <source>
        <dbReference type="Proteomes" id="UP000621500"/>
    </source>
</evidence>
<dbReference type="PANTHER" id="PTHR43877">
    <property type="entry name" value="AMINOALKYLPHOSPHONATE N-ACETYLTRANSFERASE-RELATED-RELATED"/>
    <property type="match status" value="1"/>
</dbReference>
<dbReference type="Proteomes" id="UP000621500">
    <property type="component" value="Unassembled WGS sequence"/>
</dbReference>
<dbReference type="SUPFAM" id="SSF55729">
    <property type="entry name" value="Acyl-CoA N-acyltransferases (Nat)"/>
    <property type="match status" value="1"/>
</dbReference>
<evidence type="ECO:0000313" key="4">
    <source>
        <dbReference type="EMBL" id="GIG97578.1"/>
    </source>
</evidence>
<dbReference type="PROSITE" id="PS51186">
    <property type="entry name" value="GNAT"/>
    <property type="match status" value="1"/>
</dbReference>
<accession>A0ABQ4ESG4</accession>
<gene>
    <name evidence="4" type="ORF">Pma05_41510</name>
</gene>